<name>A0A171KSG1_9BURK</name>
<evidence type="ECO:0000313" key="2">
    <source>
        <dbReference type="EMBL" id="KKO71828.1"/>
    </source>
</evidence>
<evidence type="ECO:0000256" key="1">
    <source>
        <dbReference type="SAM" id="MobiDB-lite"/>
    </source>
</evidence>
<accession>A0A171KSG1</accession>
<dbReference type="STRING" id="206506.AAV32_09655"/>
<dbReference type="Proteomes" id="UP000078084">
    <property type="component" value="Unassembled WGS sequence"/>
</dbReference>
<proteinExistence type="predicted"/>
<feature type="region of interest" description="Disordered" evidence="1">
    <location>
        <begin position="1"/>
        <end position="35"/>
    </location>
</feature>
<comment type="caution">
    <text evidence="2">The sequence shown here is derived from an EMBL/GenBank/DDBJ whole genome shotgun (WGS) entry which is preliminary data.</text>
</comment>
<sequence length="83" mass="8689">MIDTKPAPVPLAERVRKSEAELRKRGGRRLPGGSLQPDAAQALDALMLAGYAPSATACIARALLEAAARLDAPIATSDRLDPL</sequence>
<evidence type="ECO:0000313" key="3">
    <source>
        <dbReference type="Proteomes" id="UP000078084"/>
    </source>
</evidence>
<dbReference type="AlphaFoldDB" id="A0A171KSG1"/>
<protein>
    <submittedName>
        <fullName evidence="2">Uncharacterized protein</fullName>
    </submittedName>
</protein>
<reference evidence="2 3" key="1">
    <citation type="submission" date="2015-04" db="EMBL/GenBank/DDBJ databases">
        <title>Genome sequence of Kerstersia gyiorum CG1.</title>
        <authorList>
            <person name="Greninger A.L."/>
            <person name="Kozyreva V."/>
            <person name="Chaturvedi V."/>
        </authorList>
    </citation>
    <scope>NUCLEOTIDE SEQUENCE [LARGE SCALE GENOMIC DNA]</scope>
    <source>
        <strain evidence="2 3">CG1</strain>
    </source>
</reference>
<feature type="compositionally biased region" description="Basic and acidic residues" evidence="1">
    <location>
        <begin position="13"/>
        <end position="24"/>
    </location>
</feature>
<keyword evidence="3" id="KW-1185">Reference proteome</keyword>
<dbReference type="EMBL" id="LBNE01000005">
    <property type="protein sequence ID" value="KKO71828.1"/>
    <property type="molecule type" value="Genomic_DNA"/>
</dbReference>
<organism evidence="2 3">
    <name type="scientific">Kerstersia gyiorum</name>
    <dbReference type="NCBI Taxonomy" id="206506"/>
    <lineage>
        <taxon>Bacteria</taxon>
        <taxon>Pseudomonadati</taxon>
        <taxon>Pseudomonadota</taxon>
        <taxon>Betaproteobacteria</taxon>
        <taxon>Burkholderiales</taxon>
        <taxon>Alcaligenaceae</taxon>
        <taxon>Kerstersia</taxon>
    </lineage>
</organism>
<gene>
    <name evidence="2" type="ORF">AAV32_09655</name>
</gene>
<dbReference type="RefSeq" id="WP_068370872.1">
    <property type="nucleotide sequence ID" value="NZ_LBNE01000005.1"/>
</dbReference>